<dbReference type="Proteomes" id="UP001151002">
    <property type="component" value="Unassembled WGS sequence"/>
</dbReference>
<proteinExistence type="predicted"/>
<keyword evidence="2" id="KW-1185">Reference proteome</keyword>
<sequence length="86" mass="8322">MAVTAQRITASTTPVALNTAAGSGERLIIKNTSANAADLGGPTVAAGAGFDLAAGATVGPIDLDPGDVVYAIRSAAADATLSVLRV</sequence>
<protein>
    <submittedName>
        <fullName evidence="1">Uncharacterized protein</fullName>
    </submittedName>
</protein>
<comment type="caution">
    <text evidence="1">The sequence shown here is derived from an EMBL/GenBank/DDBJ whole genome shotgun (WGS) entry which is preliminary data.</text>
</comment>
<name>A0ABT4B5E3_9ACTN</name>
<organism evidence="1 2">
    <name type="scientific">Paractinoplanes pyxinae</name>
    <dbReference type="NCBI Taxonomy" id="2997416"/>
    <lineage>
        <taxon>Bacteria</taxon>
        <taxon>Bacillati</taxon>
        <taxon>Actinomycetota</taxon>
        <taxon>Actinomycetes</taxon>
        <taxon>Micromonosporales</taxon>
        <taxon>Micromonosporaceae</taxon>
        <taxon>Paractinoplanes</taxon>
    </lineage>
</organism>
<dbReference type="RefSeq" id="WP_267566117.1">
    <property type="nucleotide sequence ID" value="NZ_JAPNTZ010000010.1"/>
</dbReference>
<gene>
    <name evidence="1" type="ORF">OWR29_27255</name>
</gene>
<evidence type="ECO:0000313" key="1">
    <source>
        <dbReference type="EMBL" id="MCY1141712.1"/>
    </source>
</evidence>
<dbReference type="EMBL" id="JAPNTZ010000010">
    <property type="protein sequence ID" value="MCY1141712.1"/>
    <property type="molecule type" value="Genomic_DNA"/>
</dbReference>
<evidence type="ECO:0000313" key="2">
    <source>
        <dbReference type="Proteomes" id="UP001151002"/>
    </source>
</evidence>
<reference evidence="1" key="1">
    <citation type="submission" date="2022-11" db="EMBL/GenBank/DDBJ databases">
        <authorList>
            <person name="Somphong A."/>
            <person name="Phongsopitanun W."/>
        </authorList>
    </citation>
    <scope>NUCLEOTIDE SEQUENCE</scope>
    <source>
        <strain evidence="1">Pm04-4</strain>
    </source>
</reference>
<accession>A0ABT4B5E3</accession>